<dbReference type="EC" id="1.11.1.24" evidence="6"/>
<proteinExistence type="inferred from homology"/>
<dbReference type="InterPro" id="IPR050455">
    <property type="entry name" value="Tpx_Peroxidase_subfamily"/>
</dbReference>
<evidence type="ECO:0000256" key="5">
    <source>
        <dbReference type="ARBA" id="ARBA00023284"/>
    </source>
</evidence>
<comment type="miscellaneous">
    <text evidence="6">The active site is a conserved redox-active cysteine residue, the peroxidatic cysteine (C(P)), which makes the nucleophilic attack on the peroxide substrate. The peroxide oxidizes the C(P)-SH to cysteine sulfenic acid (C(P)-SOH), which then reacts with another cysteine residue, the resolving cysteine (C(R)), to form a disulfide bridge. The disulfide is subsequently reduced by an appropriate electron donor to complete the catalytic cycle. In this atypical 2-Cys peroxiredoxin, C(R) is present in the same subunit to form an intramolecular disulfide. The disulfide is subsequently reduced by thioredoxin.</text>
</comment>
<evidence type="ECO:0000313" key="8">
    <source>
        <dbReference type="EMBL" id="MDR4951090.1"/>
    </source>
</evidence>
<accession>A0ABU1E006</accession>
<dbReference type="PROSITE" id="PS51352">
    <property type="entry name" value="THIOREDOXIN_2"/>
    <property type="match status" value="1"/>
</dbReference>
<dbReference type="InterPro" id="IPR018219">
    <property type="entry name" value="Tpx_CS"/>
</dbReference>
<feature type="disulfide bond" description="Redox-active" evidence="6">
    <location>
        <begin position="61"/>
        <end position="95"/>
    </location>
</feature>
<dbReference type="PANTHER" id="PTHR43110:SF1">
    <property type="entry name" value="THIOL PEROXIDASE"/>
    <property type="match status" value="1"/>
</dbReference>
<keyword evidence="2 6" id="KW-0049">Antioxidant</keyword>
<dbReference type="InterPro" id="IPR002065">
    <property type="entry name" value="TPX"/>
</dbReference>
<keyword evidence="5 6" id="KW-0676">Redox-active center</keyword>
<evidence type="ECO:0000256" key="3">
    <source>
        <dbReference type="ARBA" id="ARBA00023002"/>
    </source>
</evidence>
<evidence type="ECO:0000256" key="6">
    <source>
        <dbReference type="HAMAP-Rule" id="MF_00269"/>
    </source>
</evidence>
<comment type="catalytic activity">
    <reaction evidence="6">
        <text>a hydroperoxide + [thioredoxin]-dithiol = an alcohol + [thioredoxin]-disulfide + H2O</text>
        <dbReference type="Rhea" id="RHEA:62620"/>
        <dbReference type="Rhea" id="RHEA-COMP:10698"/>
        <dbReference type="Rhea" id="RHEA-COMP:10700"/>
        <dbReference type="ChEBI" id="CHEBI:15377"/>
        <dbReference type="ChEBI" id="CHEBI:29950"/>
        <dbReference type="ChEBI" id="CHEBI:30879"/>
        <dbReference type="ChEBI" id="CHEBI:35924"/>
        <dbReference type="ChEBI" id="CHEBI:50058"/>
        <dbReference type="EC" id="1.11.1.24"/>
    </reaction>
</comment>
<comment type="function">
    <text evidence="6">Thiol-specific peroxidase that catalyzes the reduction of hydrogen peroxide and organic hydroperoxides to water and alcohols, respectively. Plays a role in cell protection against oxidative stress by detoxifying peroxides.</text>
</comment>
<feature type="active site" description="Cysteine sulfenic acid (-SOH) intermediate" evidence="6">
    <location>
        <position position="61"/>
    </location>
</feature>
<reference evidence="8 9" key="1">
    <citation type="submission" date="2023-08" db="EMBL/GenBank/DDBJ databases">
        <authorList>
            <person name="Maltman C."/>
        </authorList>
    </citation>
    <scope>NUCLEOTIDE SEQUENCE [LARGE SCALE GENOMIC DNA]</scope>
    <source>
        <strain evidence="8 9">ES2</strain>
    </source>
</reference>
<sequence length="166" mass="17870">MSTTITLKGNEVHTIGTLPSVGTTVKDFTLVDSGLAVKTLETFAGKKKVFNIFPSIDTPTCAASSRKFNEEASKLDNTVIINVSKDLPFALGRFCAAEGLNNVETLSDFRSSFGDDYEVTIADSPMKGLLSRAVIVTDENNKVVYTEQVPEIANEPNYDAALAALK</sequence>
<comment type="similarity">
    <text evidence="6">Belongs to the peroxiredoxin family. Tpx subfamily.</text>
</comment>
<evidence type="ECO:0000256" key="2">
    <source>
        <dbReference type="ARBA" id="ARBA00022862"/>
    </source>
</evidence>
<keyword evidence="1 6" id="KW-0575">Peroxidase</keyword>
<dbReference type="Gene3D" id="3.40.30.10">
    <property type="entry name" value="Glutaredoxin"/>
    <property type="match status" value="1"/>
</dbReference>
<comment type="subunit">
    <text evidence="6">Homodimer.</text>
</comment>
<dbReference type="NCBIfam" id="NF001808">
    <property type="entry name" value="PRK00522.1"/>
    <property type="match status" value="1"/>
</dbReference>
<dbReference type="HAMAP" id="MF_00269">
    <property type="entry name" value="Tpx"/>
    <property type="match status" value="1"/>
</dbReference>
<feature type="domain" description="Thioredoxin" evidence="7">
    <location>
        <begin position="19"/>
        <end position="166"/>
    </location>
</feature>
<dbReference type="CDD" id="cd03014">
    <property type="entry name" value="PRX_Atyp2cys"/>
    <property type="match status" value="1"/>
</dbReference>
<organism evidence="8 9">
    <name type="scientific">Chryseobacterium metallicongregator</name>
    <dbReference type="NCBI Taxonomy" id="3073042"/>
    <lineage>
        <taxon>Bacteria</taxon>
        <taxon>Pseudomonadati</taxon>
        <taxon>Bacteroidota</taxon>
        <taxon>Flavobacteriia</taxon>
        <taxon>Flavobacteriales</taxon>
        <taxon>Weeksellaceae</taxon>
        <taxon>Chryseobacterium group</taxon>
        <taxon>Chryseobacterium</taxon>
    </lineage>
</organism>
<dbReference type="Pfam" id="PF08534">
    <property type="entry name" value="Redoxin"/>
    <property type="match status" value="1"/>
</dbReference>
<evidence type="ECO:0000313" key="9">
    <source>
        <dbReference type="Proteomes" id="UP001260959"/>
    </source>
</evidence>
<keyword evidence="4 6" id="KW-1015">Disulfide bond</keyword>
<dbReference type="GO" id="GO:0004601">
    <property type="term" value="F:peroxidase activity"/>
    <property type="evidence" value="ECO:0007669"/>
    <property type="project" value="UniProtKB-KW"/>
</dbReference>
<name>A0ABU1E006_9FLAO</name>
<evidence type="ECO:0000259" key="7">
    <source>
        <dbReference type="PROSITE" id="PS51352"/>
    </source>
</evidence>
<dbReference type="EMBL" id="JAVIXS010000001">
    <property type="protein sequence ID" value="MDR4951090.1"/>
    <property type="molecule type" value="Genomic_DNA"/>
</dbReference>
<dbReference type="InterPro" id="IPR013740">
    <property type="entry name" value="Redoxin"/>
</dbReference>
<dbReference type="PANTHER" id="PTHR43110">
    <property type="entry name" value="THIOL PEROXIDASE"/>
    <property type="match status" value="1"/>
</dbReference>
<dbReference type="SUPFAM" id="SSF52833">
    <property type="entry name" value="Thioredoxin-like"/>
    <property type="match status" value="1"/>
</dbReference>
<dbReference type="InterPro" id="IPR013766">
    <property type="entry name" value="Thioredoxin_domain"/>
</dbReference>
<dbReference type="Proteomes" id="UP001260959">
    <property type="component" value="Unassembled WGS sequence"/>
</dbReference>
<evidence type="ECO:0000256" key="4">
    <source>
        <dbReference type="ARBA" id="ARBA00023157"/>
    </source>
</evidence>
<keyword evidence="9" id="KW-1185">Reference proteome</keyword>
<comment type="caution">
    <text evidence="8">The sequence shown here is derived from an EMBL/GenBank/DDBJ whole genome shotgun (WGS) entry which is preliminary data.</text>
</comment>
<dbReference type="InterPro" id="IPR036249">
    <property type="entry name" value="Thioredoxin-like_sf"/>
</dbReference>
<protein>
    <recommendedName>
        <fullName evidence="6">Thiol peroxidase</fullName>
        <shortName evidence="6">Tpx</shortName>
        <ecNumber evidence="6">1.11.1.24</ecNumber>
    </recommendedName>
    <alternativeName>
        <fullName evidence="6">Peroxiredoxin tpx</fullName>
        <shortName evidence="6">Prx</shortName>
    </alternativeName>
    <alternativeName>
        <fullName evidence="6">Thioredoxin peroxidase</fullName>
    </alternativeName>
    <alternativeName>
        <fullName evidence="6">Thioredoxin-dependent peroxiredoxin</fullName>
    </alternativeName>
</protein>
<evidence type="ECO:0000256" key="1">
    <source>
        <dbReference type="ARBA" id="ARBA00022559"/>
    </source>
</evidence>
<gene>
    <name evidence="6 8" type="primary">tpx</name>
    <name evidence="8" type="ORF">REB14_02695</name>
</gene>
<dbReference type="PROSITE" id="PS01265">
    <property type="entry name" value="TPX"/>
    <property type="match status" value="1"/>
</dbReference>
<keyword evidence="3 6" id="KW-0560">Oxidoreductase</keyword>
<dbReference type="RefSeq" id="WP_079242164.1">
    <property type="nucleotide sequence ID" value="NZ_JAVIXS010000001.1"/>
</dbReference>